<reference evidence="6" key="2">
    <citation type="submission" date="2021-04" db="EMBL/GenBank/DDBJ databases">
        <authorList>
            <person name="Gilroy R."/>
        </authorList>
    </citation>
    <scope>NUCLEOTIDE SEQUENCE</scope>
    <source>
        <strain evidence="6">ChiBcec6-4105</strain>
    </source>
</reference>
<dbReference type="Pfam" id="PF01565">
    <property type="entry name" value="FAD_binding_4"/>
    <property type="match status" value="1"/>
</dbReference>
<dbReference type="AlphaFoldDB" id="A0A9D2QSA4"/>
<keyword evidence="4" id="KW-0560">Oxidoreductase</keyword>
<accession>A0A9D2QSA4</accession>
<proteinExistence type="predicted"/>
<keyword evidence="3" id="KW-0274">FAD</keyword>
<dbReference type="InterPro" id="IPR016164">
    <property type="entry name" value="FAD-linked_Oxase-like_C"/>
</dbReference>
<dbReference type="SUPFAM" id="SSF56176">
    <property type="entry name" value="FAD-binding/transporter-associated domain-like"/>
    <property type="match status" value="1"/>
</dbReference>
<dbReference type="Gene3D" id="3.30.465.10">
    <property type="match status" value="1"/>
</dbReference>
<dbReference type="InterPro" id="IPR036318">
    <property type="entry name" value="FAD-bd_PCMH-like_sf"/>
</dbReference>
<name>A0A9D2QSA4_9FIRM</name>
<dbReference type="PANTHER" id="PTHR42934:SF2">
    <property type="entry name" value="GLYCOLATE OXIDASE SUBUNIT GLCD"/>
    <property type="match status" value="1"/>
</dbReference>
<evidence type="ECO:0000256" key="2">
    <source>
        <dbReference type="ARBA" id="ARBA00022630"/>
    </source>
</evidence>
<evidence type="ECO:0000313" key="7">
    <source>
        <dbReference type="Proteomes" id="UP000823892"/>
    </source>
</evidence>
<comment type="caution">
    <text evidence="6">The sequence shown here is derived from an EMBL/GenBank/DDBJ whole genome shotgun (WGS) entry which is preliminary data.</text>
</comment>
<dbReference type="Gene3D" id="3.30.70.2740">
    <property type="match status" value="1"/>
</dbReference>
<dbReference type="EMBL" id="DWUY01000101">
    <property type="protein sequence ID" value="HJD28292.1"/>
    <property type="molecule type" value="Genomic_DNA"/>
</dbReference>
<dbReference type="PANTHER" id="PTHR42934">
    <property type="entry name" value="GLYCOLATE OXIDASE SUBUNIT GLCD"/>
    <property type="match status" value="1"/>
</dbReference>
<evidence type="ECO:0000256" key="3">
    <source>
        <dbReference type="ARBA" id="ARBA00022827"/>
    </source>
</evidence>
<sequence length="479" mass="52750">MPYPYKKMDENDFEAIRRFTDSSRVWVGEEIAREYYHDEMPNYGTYPPELYVEVVNKEEVSAIMAYAYENNIPVVCRGAGTGLAGGASCKFGGIMLSVMRMNRIFPVDHKNQTITVEPGALLTDVQAAARAEGLFYPPDPGEKTASIGGNVITNAGGMKAVRYGLTRDFVRCIQAVLPDGNIVEFSSNVVKNTTGYDFKDLVIGSEGTLCVLTQVTLKLLPMPKKTCTLVIPFPSLEECADMVPVVLELPFVPTAIEFLERELIEMVERNLKKPFPVTEGNAALIVMYDASSQSELDGAVEAASEAALAHGAIDVAIADTPERADSVWSVRGGILEAMKAESVAQEECDVVVPRSRIAEYVRLAKEIGLRHGITVEPCGHCGDGNIHTEMLRPEGMSDEDWEKGTHACLKELYAVSKKFGGQLSGEHGIGNGRLEYFKDFISPRLYQLHKAVKLAFDDKLILNPGKIVEYKQEEMNYGR</sequence>
<dbReference type="InterPro" id="IPR016171">
    <property type="entry name" value="Vanillyl_alc_oxidase_C-sub2"/>
</dbReference>
<comment type="cofactor">
    <cofactor evidence="1">
        <name>FAD</name>
        <dbReference type="ChEBI" id="CHEBI:57692"/>
    </cofactor>
</comment>
<evidence type="ECO:0000256" key="4">
    <source>
        <dbReference type="ARBA" id="ARBA00023002"/>
    </source>
</evidence>
<dbReference type="GO" id="GO:0016491">
    <property type="term" value="F:oxidoreductase activity"/>
    <property type="evidence" value="ECO:0007669"/>
    <property type="project" value="UniProtKB-KW"/>
</dbReference>
<dbReference type="InterPro" id="IPR016169">
    <property type="entry name" value="FAD-bd_PCMH_sub2"/>
</dbReference>
<dbReference type="Gene3D" id="3.30.43.10">
    <property type="entry name" value="Uridine Diphospho-n-acetylenolpyruvylglucosamine Reductase, domain 2"/>
    <property type="match status" value="1"/>
</dbReference>
<dbReference type="GO" id="GO:0071949">
    <property type="term" value="F:FAD binding"/>
    <property type="evidence" value="ECO:0007669"/>
    <property type="project" value="InterPro"/>
</dbReference>
<evidence type="ECO:0000313" key="6">
    <source>
        <dbReference type="EMBL" id="HJD28292.1"/>
    </source>
</evidence>
<dbReference type="InterPro" id="IPR006094">
    <property type="entry name" value="Oxid_FAD_bind_N"/>
</dbReference>
<dbReference type="Gene3D" id="1.10.45.10">
    <property type="entry name" value="Vanillyl-alcohol Oxidase, Chain A, domain 4"/>
    <property type="match status" value="1"/>
</dbReference>
<dbReference type="InterPro" id="IPR016167">
    <property type="entry name" value="FAD-bd_PCMH_sub1"/>
</dbReference>
<organism evidence="6 7">
    <name type="scientific">Candidatus Blautia avicola</name>
    <dbReference type="NCBI Taxonomy" id="2838483"/>
    <lineage>
        <taxon>Bacteria</taxon>
        <taxon>Bacillati</taxon>
        <taxon>Bacillota</taxon>
        <taxon>Clostridia</taxon>
        <taxon>Lachnospirales</taxon>
        <taxon>Lachnospiraceae</taxon>
        <taxon>Blautia</taxon>
    </lineage>
</organism>
<dbReference type="InterPro" id="IPR016166">
    <property type="entry name" value="FAD-bd_PCMH"/>
</dbReference>
<dbReference type="InterPro" id="IPR004113">
    <property type="entry name" value="FAD-bd_oxidored_4_C"/>
</dbReference>
<protein>
    <submittedName>
        <fullName evidence="6">FAD-binding oxidoreductase</fullName>
    </submittedName>
</protein>
<dbReference type="InterPro" id="IPR051914">
    <property type="entry name" value="FAD-linked_OxidoTrans_Type4"/>
</dbReference>
<evidence type="ECO:0000259" key="5">
    <source>
        <dbReference type="PROSITE" id="PS51387"/>
    </source>
</evidence>
<dbReference type="PROSITE" id="PS51387">
    <property type="entry name" value="FAD_PCMH"/>
    <property type="match status" value="1"/>
</dbReference>
<feature type="domain" description="FAD-binding PCMH-type" evidence="5">
    <location>
        <begin position="43"/>
        <end position="222"/>
    </location>
</feature>
<reference evidence="6" key="1">
    <citation type="journal article" date="2021" name="PeerJ">
        <title>Extensive microbial diversity within the chicken gut microbiome revealed by metagenomics and culture.</title>
        <authorList>
            <person name="Gilroy R."/>
            <person name="Ravi A."/>
            <person name="Getino M."/>
            <person name="Pursley I."/>
            <person name="Horton D.L."/>
            <person name="Alikhan N.F."/>
            <person name="Baker D."/>
            <person name="Gharbi K."/>
            <person name="Hall N."/>
            <person name="Watson M."/>
            <person name="Adriaenssens E.M."/>
            <person name="Foster-Nyarko E."/>
            <person name="Jarju S."/>
            <person name="Secka A."/>
            <person name="Antonio M."/>
            <person name="Oren A."/>
            <person name="Chaudhuri R.R."/>
            <person name="La Ragione R."/>
            <person name="Hildebrand F."/>
            <person name="Pallen M.J."/>
        </authorList>
    </citation>
    <scope>NUCLEOTIDE SEQUENCE</scope>
    <source>
        <strain evidence="6">ChiBcec6-4105</strain>
    </source>
</reference>
<keyword evidence="2" id="KW-0285">Flavoprotein</keyword>
<evidence type="ECO:0000256" key="1">
    <source>
        <dbReference type="ARBA" id="ARBA00001974"/>
    </source>
</evidence>
<dbReference type="Pfam" id="PF02913">
    <property type="entry name" value="FAD-oxidase_C"/>
    <property type="match status" value="1"/>
</dbReference>
<gene>
    <name evidence="6" type="ORF">H9914_04755</name>
</gene>
<dbReference type="Proteomes" id="UP000823892">
    <property type="component" value="Unassembled WGS sequence"/>
</dbReference>
<dbReference type="Gene3D" id="3.30.70.2190">
    <property type="match status" value="1"/>
</dbReference>
<dbReference type="SUPFAM" id="SSF55103">
    <property type="entry name" value="FAD-linked oxidases, C-terminal domain"/>
    <property type="match status" value="1"/>
</dbReference>